<sequence length="82" mass="9232">MAVMYIAWLIVKGTLAWPSPADVSGNPLRSAGAAFDIVDILTVDLYEDEYVEVSEDGVEDRVREQRLNGSFGSLWRLFYYIA</sequence>
<reference evidence="2 3" key="1">
    <citation type="submission" date="2014-04" db="EMBL/GenBank/DDBJ databases">
        <authorList>
            <consortium name="DOE Joint Genome Institute"/>
            <person name="Kuo A."/>
            <person name="Kohler A."/>
            <person name="Costa M.D."/>
            <person name="Nagy L.G."/>
            <person name="Floudas D."/>
            <person name="Copeland A."/>
            <person name="Barry K.W."/>
            <person name="Cichocki N."/>
            <person name="Veneault-Fourrey C."/>
            <person name="LaButti K."/>
            <person name="Lindquist E.A."/>
            <person name="Lipzen A."/>
            <person name="Lundell T."/>
            <person name="Morin E."/>
            <person name="Murat C."/>
            <person name="Sun H."/>
            <person name="Tunlid A."/>
            <person name="Henrissat B."/>
            <person name="Grigoriev I.V."/>
            <person name="Hibbett D.S."/>
            <person name="Martin F."/>
            <person name="Nordberg H.P."/>
            <person name="Cantor M.N."/>
            <person name="Hua S.X."/>
        </authorList>
    </citation>
    <scope>NUCLEOTIDE SEQUENCE [LARGE SCALE GENOMIC DNA]</scope>
    <source>
        <strain evidence="2 3">441</strain>
    </source>
</reference>
<dbReference type="STRING" id="765257.A0A0D0A786"/>
<name>A0A0D0A786_9AGAM</name>
<keyword evidence="1" id="KW-0732">Signal</keyword>
<feature type="chain" id="PRO_5002223954" evidence="1">
    <location>
        <begin position="17"/>
        <end position="82"/>
    </location>
</feature>
<dbReference type="AlphaFoldDB" id="A0A0D0A786"/>
<evidence type="ECO:0000256" key="1">
    <source>
        <dbReference type="SAM" id="SignalP"/>
    </source>
</evidence>
<accession>A0A0D0A786</accession>
<proteinExistence type="predicted"/>
<feature type="signal peptide" evidence="1">
    <location>
        <begin position="1"/>
        <end position="16"/>
    </location>
</feature>
<evidence type="ECO:0000313" key="3">
    <source>
        <dbReference type="Proteomes" id="UP000054018"/>
    </source>
</evidence>
<protein>
    <submittedName>
        <fullName evidence="2">Uncharacterized protein</fullName>
    </submittedName>
</protein>
<evidence type="ECO:0000313" key="2">
    <source>
        <dbReference type="EMBL" id="KIK27933.1"/>
    </source>
</evidence>
<dbReference type="HOGENOM" id="CLU_2559132_0_0_1"/>
<keyword evidence="3" id="KW-1185">Reference proteome</keyword>
<gene>
    <name evidence="2" type="ORF">PISMIDRAFT_674256</name>
</gene>
<dbReference type="EMBL" id="KN833694">
    <property type="protein sequence ID" value="KIK27933.1"/>
    <property type="molecule type" value="Genomic_DNA"/>
</dbReference>
<dbReference type="Proteomes" id="UP000054018">
    <property type="component" value="Unassembled WGS sequence"/>
</dbReference>
<reference evidence="3" key="2">
    <citation type="submission" date="2015-01" db="EMBL/GenBank/DDBJ databases">
        <title>Evolutionary Origins and Diversification of the Mycorrhizal Mutualists.</title>
        <authorList>
            <consortium name="DOE Joint Genome Institute"/>
            <consortium name="Mycorrhizal Genomics Consortium"/>
            <person name="Kohler A."/>
            <person name="Kuo A."/>
            <person name="Nagy L.G."/>
            <person name="Floudas D."/>
            <person name="Copeland A."/>
            <person name="Barry K.W."/>
            <person name="Cichocki N."/>
            <person name="Veneault-Fourrey C."/>
            <person name="LaButti K."/>
            <person name="Lindquist E.A."/>
            <person name="Lipzen A."/>
            <person name="Lundell T."/>
            <person name="Morin E."/>
            <person name="Murat C."/>
            <person name="Riley R."/>
            <person name="Ohm R."/>
            <person name="Sun H."/>
            <person name="Tunlid A."/>
            <person name="Henrissat B."/>
            <person name="Grigoriev I.V."/>
            <person name="Hibbett D.S."/>
            <person name="Martin F."/>
        </authorList>
    </citation>
    <scope>NUCLEOTIDE SEQUENCE [LARGE SCALE GENOMIC DNA]</scope>
    <source>
        <strain evidence="3">441</strain>
    </source>
</reference>
<dbReference type="OrthoDB" id="3900342at2759"/>
<organism evidence="2 3">
    <name type="scientific">Pisolithus microcarpus 441</name>
    <dbReference type="NCBI Taxonomy" id="765257"/>
    <lineage>
        <taxon>Eukaryota</taxon>
        <taxon>Fungi</taxon>
        <taxon>Dikarya</taxon>
        <taxon>Basidiomycota</taxon>
        <taxon>Agaricomycotina</taxon>
        <taxon>Agaricomycetes</taxon>
        <taxon>Agaricomycetidae</taxon>
        <taxon>Boletales</taxon>
        <taxon>Sclerodermatineae</taxon>
        <taxon>Pisolithaceae</taxon>
        <taxon>Pisolithus</taxon>
    </lineage>
</organism>